<dbReference type="SUPFAM" id="SSF56645">
    <property type="entry name" value="Acyl-CoA dehydrogenase NM domain-like"/>
    <property type="match status" value="1"/>
</dbReference>
<dbReference type="RefSeq" id="WP_181671077.1">
    <property type="nucleotide sequence ID" value="NZ_CP054153.1"/>
</dbReference>
<dbReference type="Gene3D" id="1.10.540.10">
    <property type="entry name" value="Acyl-CoA dehydrogenase/oxidase, N-terminal domain"/>
    <property type="match status" value="1"/>
</dbReference>
<dbReference type="GO" id="GO:0003995">
    <property type="term" value="F:acyl-CoA dehydrogenase activity"/>
    <property type="evidence" value="ECO:0007669"/>
    <property type="project" value="TreeGrafter"/>
</dbReference>
<evidence type="ECO:0000313" key="2">
    <source>
        <dbReference type="EMBL" id="QMI50653.1"/>
    </source>
</evidence>
<name>A0A7L6WIJ8_STRSL</name>
<feature type="domain" description="Acyl-CoA dehydrogenase/oxidase N-terminal" evidence="1">
    <location>
        <begin position="16"/>
        <end position="106"/>
    </location>
</feature>
<dbReference type="InterPro" id="IPR046373">
    <property type="entry name" value="Acyl-CoA_Oxase/DH_mid-dom_sf"/>
</dbReference>
<dbReference type="Gene3D" id="2.40.110.10">
    <property type="entry name" value="Butyryl-CoA Dehydrogenase, subunit A, domain 2"/>
    <property type="match status" value="1"/>
</dbReference>
<dbReference type="InterPro" id="IPR009100">
    <property type="entry name" value="AcylCoA_DH/oxidase_NM_dom_sf"/>
</dbReference>
<dbReference type="AlphaFoldDB" id="A0A7L6WIJ8"/>
<sequence length="354" mass="39683">MSYFSKEFLTWLDTNADLIDQESGPIANQLLKKIAEHDIFKVSVPKEYDGLGGEPTQVVDFLGELAQHSLTASFISWGHRTFIEYILSSDNPYPRQAWLAELFNGERAGGTGLSNAVKFLSDIEELNVTISQEGDDYYLDGRLPWVTNLRSDKFAALFAAGFNDDRQPWIITIPSEAEGLSRSADLEFVSLQGSNTASLTFNHVKLDPNWILSKDAVDFIAQTRPNFLGFQFGLAFGLAQRSLNEVESSLASNRSVLRNEFETTREALLNIQDQLYAGLNDPSYFIDNPRELFQLRIDIVDVVANSLLLELQASGGRSYLKESDSSFIRRWNEGVFLPIVSPSAVQLRHILANQ</sequence>
<reference evidence="2 3" key="1">
    <citation type="journal article" date="2020" name="Microbiol. Resour. Announc.">
        <title>Complete Genome Sequence of Streptococcus salivarius DB-B5, a Novel Probiotic Candidate Isolated from the Supragingival Plaque of a Healthy Female Subject.</title>
        <authorList>
            <person name="Fields F.R."/>
            <person name="Li X."/>
            <person name="Navarre W.W."/>
            <person name="Naito M."/>
        </authorList>
    </citation>
    <scope>NUCLEOTIDE SEQUENCE [LARGE SCALE GENOMIC DNA]</scope>
    <source>
        <strain evidence="2 3">DB-B5</strain>
    </source>
</reference>
<protein>
    <submittedName>
        <fullName evidence="2">Acyl-CoA/acyl-ACP dehydrogenase</fullName>
    </submittedName>
</protein>
<dbReference type="PANTHER" id="PTHR43884">
    <property type="entry name" value="ACYL-COA DEHYDROGENASE"/>
    <property type="match status" value="1"/>
</dbReference>
<dbReference type="InterPro" id="IPR013786">
    <property type="entry name" value="AcylCoA_DH/ox_N"/>
</dbReference>
<dbReference type="PANTHER" id="PTHR43884:SF12">
    <property type="entry name" value="ISOVALERYL-COA DEHYDROGENASE, MITOCHONDRIAL-RELATED"/>
    <property type="match status" value="1"/>
</dbReference>
<dbReference type="Proteomes" id="UP000516705">
    <property type="component" value="Chromosome"/>
</dbReference>
<dbReference type="Pfam" id="PF02771">
    <property type="entry name" value="Acyl-CoA_dh_N"/>
    <property type="match status" value="1"/>
</dbReference>
<organism evidence="2 3">
    <name type="scientific">Streptococcus salivarius</name>
    <dbReference type="NCBI Taxonomy" id="1304"/>
    <lineage>
        <taxon>Bacteria</taxon>
        <taxon>Bacillati</taxon>
        <taxon>Bacillota</taxon>
        <taxon>Bacilli</taxon>
        <taxon>Lactobacillales</taxon>
        <taxon>Streptococcaceae</taxon>
        <taxon>Streptococcus</taxon>
    </lineage>
</organism>
<evidence type="ECO:0000313" key="3">
    <source>
        <dbReference type="Proteomes" id="UP000516705"/>
    </source>
</evidence>
<proteinExistence type="predicted"/>
<dbReference type="InterPro" id="IPR037069">
    <property type="entry name" value="AcylCoA_DH/ox_N_sf"/>
</dbReference>
<gene>
    <name evidence="2" type="ORF">HRE60_03015</name>
</gene>
<dbReference type="EMBL" id="CP054153">
    <property type="protein sequence ID" value="QMI50653.1"/>
    <property type="molecule type" value="Genomic_DNA"/>
</dbReference>
<evidence type="ECO:0000259" key="1">
    <source>
        <dbReference type="Pfam" id="PF02771"/>
    </source>
</evidence>
<accession>A0A7L6WIJ8</accession>
<dbReference type="GO" id="GO:0050660">
    <property type="term" value="F:flavin adenine dinucleotide binding"/>
    <property type="evidence" value="ECO:0007669"/>
    <property type="project" value="InterPro"/>
</dbReference>